<keyword evidence="4 8" id="KW-0812">Transmembrane</keyword>
<dbReference type="Pfam" id="PF07690">
    <property type="entry name" value="MFS_1"/>
    <property type="match status" value="1"/>
</dbReference>
<feature type="transmembrane region" description="Helical" evidence="8">
    <location>
        <begin position="358"/>
        <end position="384"/>
    </location>
</feature>
<feature type="transmembrane region" description="Helical" evidence="8">
    <location>
        <begin position="200"/>
        <end position="222"/>
    </location>
</feature>
<evidence type="ECO:0000313" key="9">
    <source>
        <dbReference type="EMBL" id="KAK7048870.1"/>
    </source>
</evidence>
<proteinExistence type="inferred from homology"/>
<feature type="transmembrane region" description="Helical" evidence="8">
    <location>
        <begin position="174"/>
        <end position="194"/>
    </location>
</feature>
<dbReference type="InterPro" id="IPR036259">
    <property type="entry name" value="MFS_trans_sf"/>
</dbReference>
<evidence type="ECO:0000313" key="10">
    <source>
        <dbReference type="Proteomes" id="UP001362999"/>
    </source>
</evidence>
<accession>A0AAW0D8L2</accession>
<comment type="caution">
    <text evidence="9">The sequence shown here is derived from an EMBL/GenBank/DDBJ whole genome shotgun (WGS) entry which is preliminary data.</text>
</comment>
<organism evidence="9 10">
    <name type="scientific">Favolaschia claudopus</name>
    <dbReference type="NCBI Taxonomy" id="2862362"/>
    <lineage>
        <taxon>Eukaryota</taxon>
        <taxon>Fungi</taxon>
        <taxon>Dikarya</taxon>
        <taxon>Basidiomycota</taxon>
        <taxon>Agaricomycotina</taxon>
        <taxon>Agaricomycetes</taxon>
        <taxon>Agaricomycetidae</taxon>
        <taxon>Agaricales</taxon>
        <taxon>Marasmiineae</taxon>
        <taxon>Mycenaceae</taxon>
        <taxon>Favolaschia</taxon>
    </lineage>
</organism>
<dbReference type="Proteomes" id="UP001362999">
    <property type="component" value="Unassembled WGS sequence"/>
</dbReference>
<feature type="transmembrane region" description="Helical" evidence="8">
    <location>
        <begin position="433"/>
        <end position="452"/>
    </location>
</feature>
<evidence type="ECO:0000256" key="2">
    <source>
        <dbReference type="ARBA" id="ARBA00008335"/>
    </source>
</evidence>
<evidence type="ECO:0000256" key="4">
    <source>
        <dbReference type="ARBA" id="ARBA00022692"/>
    </source>
</evidence>
<evidence type="ECO:0000256" key="3">
    <source>
        <dbReference type="ARBA" id="ARBA00022448"/>
    </source>
</evidence>
<name>A0AAW0D8L2_9AGAR</name>
<evidence type="ECO:0000256" key="8">
    <source>
        <dbReference type="SAM" id="Phobius"/>
    </source>
</evidence>
<feature type="transmembrane region" description="Helical" evidence="8">
    <location>
        <begin position="136"/>
        <end position="153"/>
    </location>
</feature>
<keyword evidence="6 8" id="KW-0472">Membrane</keyword>
<dbReference type="GO" id="GO:0016020">
    <property type="term" value="C:membrane"/>
    <property type="evidence" value="ECO:0007669"/>
    <property type="project" value="TreeGrafter"/>
</dbReference>
<feature type="transmembrane region" description="Helical" evidence="8">
    <location>
        <begin position="51"/>
        <end position="72"/>
    </location>
</feature>
<dbReference type="SUPFAM" id="SSF103473">
    <property type="entry name" value="MFS general substrate transporter"/>
    <property type="match status" value="2"/>
</dbReference>
<feature type="transmembrane region" description="Helical" evidence="8">
    <location>
        <begin position="404"/>
        <end position="426"/>
    </location>
</feature>
<sequence length="459" mass="48564">MSSAVELHSLPNEPSSSRLSRTESKHAANALPVAVSDTRTQQHVFRERIQVLALCGCLFLAGWNDGTIGPLIPRIQNVYHVGFAVVSLIFVFACVGCIAGALINVPLTDRLGFGKMLTLGSLGPIVAYSIQAPAPPFPLFILSFVINGVGIAIQGAQANGYVASLKHNSEIKIGLLHGAYGAGALISPLVATQFSQLSRWSFHYLASLGVALANALVLLIVFRLKGQDECLASVGEAAGETSPSEHSTFRQILSPEPCICSRSSSLFTSVSKSPLEAGSSRTSLTSAAAAHPPDTSPQVSLAASDRPHCSVMAQLEDRRTSSDVSILHSCYRVCPSILPHFSFSLATAYLSKLERLELVVWLAPSLIADAIAVAIVGVLLGPIYPITINHTGRVLPRWLLTGSIGWIAGFGQAGSAVFPFITGAIASKTGIKALQPLLISMMSLMLVLWALVPGKRRVD</sequence>
<evidence type="ECO:0000256" key="5">
    <source>
        <dbReference type="ARBA" id="ARBA00022989"/>
    </source>
</evidence>
<keyword evidence="3" id="KW-0813">Transport</keyword>
<feature type="transmembrane region" description="Helical" evidence="8">
    <location>
        <begin position="78"/>
        <end position="105"/>
    </location>
</feature>
<comment type="subcellular location">
    <subcellularLocation>
        <location evidence="1">Endomembrane system</location>
        <topology evidence="1">Multi-pass membrane protein</topology>
    </subcellularLocation>
</comment>
<comment type="similarity">
    <text evidence="2">Belongs to the major facilitator superfamily.</text>
</comment>
<gene>
    <name evidence="9" type="ORF">R3P38DRAFT_3257450</name>
</gene>
<evidence type="ECO:0000256" key="7">
    <source>
        <dbReference type="SAM" id="MobiDB-lite"/>
    </source>
</evidence>
<dbReference type="GO" id="GO:0012505">
    <property type="term" value="C:endomembrane system"/>
    <property type="evidence" value="ECO:0007669"/>
    <property type="project" value="UniProtKB-SubCell"/>
</dbReference>
<evidence type="ECO:0000256" key="6">
    <source>
        <dbReference type="ARBA" id="ARBA00023136"/>
    </source>
</evidence>
<dbReference type="Gene3D" id="1.20.1250.20">
    <property type="entry name" value="MFS general substrate transporter like domains"/>
    <property type="match status" value="1"/>
</dbReference>
<protein>
    <submittedName>
        <fullName evidence="9">MFS domain-containing protein</fullName>
    </submittedName>
</protein>
<feature type="transmembrane region" description="Helical" evidence="8">
    <location>
        <begin position="112"/>
        <end position="130"/>
    </location>
</feature>
<dbReference type="AlphaFoldDB" id="A0AAW0D8L2"/>
<dbReference type="PANTHER" id="PTHR23514">
    <property type="entry name" value="BYPASS OF STOP CODON PROTEIN 6"/>
    <property type="match status" value="1"/>
</dbReference>
<evidence type="ECO:0000256" key="1">
    <source>
        <dbReference type="ARBA" id="ARBA00004127"/>
    </source>
</evidence>
<keyword evidence="10" id="KW-1185">Reference proteome</keyword>
<keyword evidence="5 8" id="KW-1133">Transmembrane helix</keyword>
<dbReference type="PANTHER" id="PTHR23514:SF3">
    <property type="entry name" value="BYPASS OF STOP CODON PROTEIN 6"/>
    <property type="match status" value="1"/>
</dbReference>
<dbReference type="EMBL" id="JAWWNJ010000009">
    <property type="protein sequence ID" value="KAK7048870.1"/>
    <property type="molecule type" value="Genomic_DNA"/>
</dbReference>
<dbReference type="InterPro" id="IPR011701">
    <property type="entry name" value="MFS"/>
</dbReference>
<dbReference type="GO" id="GO:0022857">
    <property type="term" value="F:transmembrane transporter activity"/>
    <property type="evidence" value="ECO:0007669"/>
    <property type="project" value="InterPro"/>
</dbReference>
<dbReference type="InterPro" id="IPR051788">
    <property type="entry name" value="MFS_Transporter"/>
</dbReference>
<reference evidence="9 10" key="1">
    <citation type="journal article" date="2024" name="J Genomics">
        <title>Draft genome sequencing and assembly of Favolaschia claudopus CIRM-BRFM 2984 isolated from oak limbs.</title>
        <authorList>
            <person name="Navarro D."/>
            <person name="Drula E."/>
            <person name="Chaduli D."/>
            <person name="Cazenave R."/>
            <person name="Ahrendt S."/>
            <person name="Wang J."/>
            <person name="Lipzen A."/>
            <person name="Daum C."/>
            <person name="Barry K."/>
            <person name="Grigoriev I.V."/>
            <person name="Favel A."/>
            <person name="Rosso M.N."/>
            <person name="Martin F."/>
        </authorList>
    </citation>
    <scope>NUCLEOTIDE SEQUENCE [LARGE SCALE GENOMIC DNA]</scope>
    <source>
        <strain evidence="9 10">CIRM-BRFM 2984</strain>
    </source>
</reference>
<feature type="region of interest" description="Disordered" evidence="7">
    <location>
        <begin position="1"/>
        <end position="21"/>
    </location>
</feature>